<feature type="non-terminal residue" evidence="2">
    <location>
        <position position="1"/>
    </location>
</feature>
<keyword evidence="3" id="KW-1185">Reference proteome</keyword>
<feature type="transmembrane region" description="Helical" evidence="1">
    <location>
        <begin position="39"/>
        <end position="59"/>
    </location>
</feature>
<gene>
    <name evidence="2" type="ORF">KIPB_015390</name>
</gene>
<keyword evidence="1" id="KW-0812">Transmembrane</keyword>
<feature type="transmembrane region" description="Helical" evidence="1">
    <location>
        <begin position="12"/>
        <end position="33"/>
    </location>
</feature>
<evidence type="ECO:0000256" key="1">
    <source>
        <dbReference type="SAM" id="Phobius"/>
    </source>
</evidence>
<evidence type="ECO:0000313" key="2">
    <source>
        <dbReference type="EMBL" id="GIQ91920.1"/>
    </source>
</evidence>
<comment type="caution">
    <text evidence="2">The sequence shown here is derived from an EMBL/GenBank/DDBJ whole genome shotgun (WGS) entry which is preliminary data.</text>
</comment>
<evidence type="ECO:0000313" key="3">
    <source>
        <dbReference type="Proteomes" id="UP000265618"/>
    </source>
</evidence>
<dbReference type="EMBL" id="BDIP01008585">
    <property type="protein sequence ID" value="GIQ91920.1"/>
    <property type="molecule type" value="Genomic_DNA"/>
</dbReference>
<feature type="non-terminal residue" evidence="2">
    <location>
        <position position="63"/>
    </location>
</feature>
<sequence length="63" mass="6812">VIGRKTGLSIPWLSIGLMSCFLIAYIMIGGDYFNSLVPAVSKVMAQTLMAIPMLLLSLIPTLK</sequence>
<dbReference type="Proteomes" id="UP000265618">
    <property type="component" value="Unassembled WGS sequence"/>
</dbReference>
<organism evidence="2 3">
    <name type="scientific">Kipferlia bialata</name>
    <dbReference type="NCBI Taxonomy" id="797122"/>
    <lineage>
        <taxon>Eukaryota</taxon>
        <taxon>Metamonada</taxon>
        <taxon>Carpediemonas-like organisms</taxon>
        <taxon>Kipferlia</taxon>
    </lineage>
</organism>
<proteinExistence type="predicted"/>
<dbReference type="AlphaFoldDB" id="A0A9K3GRE8"/>
<name>A0A9K3GRE8_9EUKA</name>
<keyword evidence="1" id="KW-1133">Transmembrane helix</keyword>
<keyword evidence="1" id="KW-0472">Membrane</keyword>
<reference evidence="2 3" key="1">
    <citation type="journal article" date="2018" name="PLoS ONE">
        <title>The draft genome of Kipferlia bialata reveals reductive genome evolution in fornicate parasites.</title>
        <authorList>
            <person name="Tanifuji G."/>
            <person name="Takabayashi S."/>
            <person name="Kume K."/>
            <person name="Takagi M."/>
            <person name="Nakayama T."/>
            <person name="Kamikawa R."/>
            <person name="Inagaki Y."/>
            <person name="Hashimoto T."/>
        </authorList>
    </citation>
    <scope>NUCLEOTIDE SEQUENCE [LARGE SCALE GENOMIC DNA]</scope>
    <source>
        <strain evidence="2">NY0173</strain>
    </source>
</reference>
<protein>
    <submittedName>
        <fullName evidence="2">Uncharacterized protein</fullName>
    </submittedName>
</protein>
<accession>A0A9K3GRE8</accession>